<feature type="transmembrane region" description="Helical" evidence="2">
    <location>
        <begin position="55"/>
        <end position="74"/>
    </location>
</feature>
<dbReference type="Proteomes" id="UP000655225">
    <property type="component" value="Unassembled WGS sequence"/>
</dbReference>
<organism evidence="3 4">
    <name type="scientific">Tetracentron sinense</name>
    <name type="common">Spur-leaf</name>
    <dbReference type="NCBI Taxonomy" id="13715"/>
    <lineage>
        <taxon>Eukaryota</taxon>
        <taxon>Viridiplantae</taxon>
        <taxon>Streptophyta</taxon>
        <taxon>Embryophyta</taxon>
        <taxon>Tracheophyta</taxon>
        <taxon>Spermatophyta</taxon>
        <taxon>Magnoliopsida</taxon>
        <taxon>Trochodendrales</taxon>
        <taxon>Trochodendraceae</taxon>
        <taxon>Tetracentron</taxon>
    </lineage>
</organism>
<evidence type="ECO:0000256" key="2">
    <source>
        <dbReference type="SAM" id="Phobius"/>
    </source>
</evidence>
<dbReference type="EMBL" id="JABCRI010000013">
    <property type="protein sequence ID" value="KAF8395781.1"/>
    <property type="molecule type" value="Genomic_DNA"/>
</dbReference>
<dbReference type="OrthoDB" id="2012753at2759"/>
<accession>A0A834Z1V1</accession>
<reference evidence="3 4" key="1">
    <citation type="submission" date="2020-04" db="EMBL/GenBank/DDBJ databases">
        <title>Plant Genome Project.</title>
        <authorList>
            <person name="Zhang R.-G."/>
        </authorList>
    </citation>
    <scope>NUCLEOTIDE SEQUENCE [LARGE SCALE GENOMIC DNA]</scope>
    <source>
        <strain evidence="3">YNK0</strain>
        <tissue evidence="3">Leaf</tissue>
    </source>
</reference>
<evidence type="ECO:0000313" key="3">
    <source>
        <dbReference type="EMBL" id="KAF8395781.1"/>
    </source>
</evidence>
<name>A0A834Z1V1_TETSI</name>
<keyword evidence="2" id="KW-1133">Transmembrane helix</keyword>
<comment type="caution">
    <text evidence="3">The sequence shown here is derived from an EMBL/GenBank/DDBJ whole genome shotgun (WGS) entry which is preliminary data.</text>
</comment>
<dbReference type="PANTHER" id="PTHR37250:SF1">
    <property type="entry name" value="OS05G0496000 PROTEIN"/>
    <property type="match status" value="1"/>
</dbReference>
<keyword evidence="2" id="KW-0472">Membrane</keyword>
<dbReference type="AlphaFoldDB" id="A0A834Z1V1"/>
<proteinExistence type="predicted"/>
<keyword evidence="4" id="KW-1185">Reference proteome</keyword>
<evidence type="ECO:0000313" key="4">
    <source>
        <dbReference type="Proteomes" id="UP000655225"/>
    </source>
</evidence>
<gene>
    <name evidence="3" type="ORF">HHK36_019732</name>
</gene>
<evidence type="ECO:0000256" key="1">
    <source>
        <dbReference type="SAM" id="MobiDB-lite"/>
    </source>
</evidence>
<feature type="transmembrane region" description="Helical" evidence="2">
    <location>
        <begin position="20"/>
        <end position="43"/>
    </location>
</feature>
<feature type="region of interest" description="Disordered" evidence="1">
    <location>
        <begin position="192"/>
        <end position="214"/>
    </location>
</feature>
<protein>
    <submittedName>
        <fullName evidence="3">Uncharacterized protein</fullName>
    </submittedName>
</protein>
<keyword evidence="2" id="KW-0812">Transmembrane</keyword>
<dbReference type="PANTHER" id="PTHR37250">
    <property type="entry name" value="OS05G0496000 PROTEIN"/>
    <property type="match status" value="1"/>
</dbReference>
<sequence length="214" mass="23531">MPEGTDRFVGKTKSQYPLPIAVNILFIIAFPGLVFFCILLLFIPLRKEIFQITSFYFLFNSNLYIFVLGFLLQLESIELLIVPDKNEVNSRTEVAEYNNPITDVKDVPKQDPGASENVVQVNTAGSKAVEKVTQGASFGDMDASGEVNMEASIMPDDVIRAGGFGARDDISSFLPVAIDSTDFEASLRDARDYEEPQGEACRPGLGWTDASEAE</sequence>